<organism evidence="7 8">
    <name type="scientific">Corynebacterium frankenforstense DSM 45800</name>
    <dbReference type="NCBI Taxonomy" id="1437875"/>
    <lineage>
        <taxon>Bacteria</taxon>
        <taxon>Bacillati</taxon>
        <taxon>Actinomycetota</taxon>
        <taxon>Actinomycetes</taxon>
        <taxon>Mycobacteriales</taxon>
        <taxon>Corynebacteriaceae</taxon>
        <taxon>Corynebacterium</taxon>
    </lineage>
</organism>
<evidence type="ECO:0000256" key="1">
    <source>
        <dbReference type="ARBA" id="ARBA00004651"/>
    </source>
</evidence>
<accession>A0A1L7CQN3</accession>
<evidence type="ECO:0000256" key="6">
    <source>
        <dbReference type="SAM" id="Phobius"/>
    </source>
</evidence>
<feature type="transmembrane region" description="Helical" evidence="6">
    <location>
        <begin position="76"/>
        <end position="94"/>
    </location>
</feature>
<evidence type="ECO:0000256" key="2">
    <source>
        <dbReference type="ARBA" id="ARBA00022475"/>
    </source>
</evidence>
<evidence type="ECO:0000313" key="8">
    <source>
        <dbReference type="Proteomes" id="UP000185434"/>
    </source>
</evidence>
<feature type="transmembrane region" description="Helical" evidence="6">
    <location>
        <begin position="38"/>
        <end position="55"/>
    </location>
</feature>
<dbReference type="STRING" id="1437875.CFRA_01380"/>
<name>A0A1L7CQN3_9CORY</name>
<dbReference type="AlphaFoldDB" id="A0A1L7CQN3"/>
<evidence type="ECO:0000313" key="7">
    <source>
        <dbReference type="EMBL" id="APT88153.1"/>
    </source>
</evidence>
<feature type="transmembrane region" description="Helical" evidence="6">
    <location>
        <begin position="140"/>
        <end position="158"/>
    </location>
</feature>
<dbReference type="EMBL" id="CP009247">
    <property type="protein sequence ID" value="APT88153.1"/>
    <property type="molecule type" value="Genomic_DNA"/>
</dbReference>
<evidence type="ECO:0000256" key="5">
    <source>
        <dbReference type="ARBA" id="ARBA00023136"/>
    </source>
</evidence>
<keyword evidence="4 6" id="KW-1133">Transmembrane helix</keyword>
<dbReference type="KEGG" id="cfk:CFRA_01380"/>
<dbReference type="PANTHER" id="PTHR30250">
    <property type="entry name" value="PST FAMILY PREDICTED COLANIC ACID TRANSPORTER"/>
    <property type="match status" value="1"/>
</dbReference>
<evidence type="ECO:0000256" key="3">
    <source>
        <dbReference type="ARBA" id="ARBA00022692"/>
    </source>
</evidence>
<dbReference type="OrthoDB" id="4771963at2"/>
<feature type="transmembrane region" description="Helical" evidence="6">
    <location>
        <begin position="164"/>
        <end position="184"/>
    </location>
</feature>
<dbReference type="RefSeq" id="WP_075663124.1">
    <property type="nucleotide sequence ID" value="NZ_CP009247.1"/>
</dbReference>
<reference evidence="7 8" key="1">
    <citation type="submission" date="2014-08" db="EMBL/GenBank/DDBJ databases">
        <title>Complete genome sequence of Corynebacterium frankenforstense ST18(T) (=DSM 45800(T)), isolated from raw cow milk.</title>
        <authorList>
            <person name="Ruckert C."/>
            <person name="Albersmeier A."/>
            <person name="Winkler A."/>
            <person name="Lipski A."/>
            <person name="Kalinowski J."/>
        </authorList>
    </citation>
    <scope>NUCLEOTIDE SEQUENCE [LARGE SCALE GENOMIC DNA]</scope>
    <source>
        <strain evidence="7 8">ST18</strain>
    </source>
</reference>
<keyword evidence="5 6" id="KW-0472">Membrane</keyword>
<feature type="transmembrane region" description="Helical" evidence="6">
    <location>
        <begin position="331"/>
        <end position="355"/>
    </location>
</feature>
<keyword evidence="8" id="KW-1185">Reference proteome</keyword>
<dbReference type="InterPro" id="IPR050833">
    <property type="entry name" value="Poly_Biosynth_Transport"/>
</dbReference>
<gene>
    <name evidence="7" type="ORF">CFRA_01380</name>
</gene>
<evidence type="ECO:0000256" key="4">
    <source>
        <dbReference type="ARBA" id="ARBA00022989"/>
    </source>
</evidence>
<feature type="transmembrane region" description="Helical" evidence="6">
    <location>
        <begin position="106"/>
        <end position="128"/>
    </location>
</feature>
<feature type="transmembrane region" description="Helical" evidence="6">
    <location>
        <begin position="246"/>
        <end position="268"/>
    </location>
</feature>
<feature type="transmembrane region" description="Helical" evidence="6">
    <location>
        <begin position="362"/>
        <end position="382"/>
    </location>
</feature>
<protein>
    <submittedName>
        <fullName evidence="7">Membrane protein</fullName>
    </submittedName>
</protein>
<dbReference type="PANTHER" id="PTHR30250:SF11">
    <property type="entry name" value="O-ANTIGEN TRANSPORTER-RELATED"/>
    <property type="match status" value="1"/>
</dbReference>
<feature type="transmembrane region" description="Helical" evidence="6">
    <location>
        <begin position="205"/>
        <end position="226"/>
    </location>
</feature>
<dbReference type="GO" id="GO:0005886">
    <property type="term" value="C:plasma membrane"/>
    <property type="evidence" value="ECO:0007669"/>
    <property type="project" value="UniProtKB-SubCell"/>
</dbReference>
<keyword evidence="2" id="KW-1003">Cell membrane</keyword>
<keyword evidence="3 6" id="KW-0812">Transmembrane</keyword>
<proteinExistence type="predicted"/>
<dbReference type="Proteomes" id="UP000185434">
    <property type="component" value="Chromosome"/>
</dbReference>
<feature type="transmembrane region" description="Helical" evidence="6">
    <location>
        <begin position="289"/>
        <end position="311"/>
    </location>
</feature>
<comment type="subcellular location">
    <subcellularLocation>
        <location evidence="1">Cell membrane</location>
        <topology evidence="1">Multi-pass membrane protein</topology>
    </subcellularLocation>
</comment>
<sequence length="419" mass="42513">MRSLSLATVFAAASGFIVIWLASFTVDAASYAEFQAYWGLFFALTGAIDGVMQETTRAVADSRETGRTSKASPWRLGAVVALVAAVVAGVGGALGMDRIMADPPAAATGLLAAGLASYTLQAVLSGVLSGLKLWGRYATLVALDSGVRLLAVVAAWALGLGGGALLWVTVIGTVSWLVVLGTDPHARERLSTPVDVDARRLTRRALSAMVATGASAALITGFPVFVQASFKDAGAAAHAVGSGEGASVTVAGIILAVTLTRAPILVPLQRFQSALIVRFVAHRATLYRALGTPLAATLALGVVGALAAWALGPWILEVAFGKEELMVPGGVLAILTFASAFTGCLVITGAATLAVERHGSYVAGWVTASVVAFAVLFTPLALVPAVCTALVAGPTAGAAVHLVALGRRPAHHPATGTMT</sequence>